<dbReference type="GO" id="GO:0008929">
    <property type="term" value="F:methylglyoxal synthase activity"/>
    <property type="evidence" value="ECO:0007669"/>
    <property type="project" value="UniProtKB-EC"/>
</dbReference>
<dbReference type="AlphaFoldDB" id="A0AAE3K4B7"/>
<dbReference type="Proteomes" id="UP001139365">
    <property type="component" value="Unassembled WGS sequence"/>
</dbReference>
<reference evidence="3 4" key="1">
    <citation type="submission" date="2022-03" db="EMBL/GenBank/DDBJ databases">
        <title>Metagenome-assembled genomes from swine fecal metagenomes.</title>
        <authorList>
            <person name="Holman D.B."/>
            <person name="Kommadath A."/>
        </authorList>
    </citation>
    <scope>NUCLEOTIDE SEQUENCE [LARGE SCALE GENOMIC DNA]</scope>
    <source>
        <strain evidence="3">SUG147</strain>
    </source>
</reference>
<evidence type="ECO:0000313" key="3">
    <source>
        <dbReference type="EMBL" id="MCI5755658.1"/>
    </source>
</evidence>
<dbReference type="SMART" id="SM00851">
    <property type="entry name" value="MGS"/>
    <property type="match status" value="1"/>
</dbReference>
<dbReference type="GO" id="GO:0019242">
    <property type="term" value="P:methylglyoxal biosynthetic process"/>
    <property type="evidence" value="ECO:0007669"/>
    <property type="project" value="InterPro"/>
</dbReference>
<sequence>MEIAIIAGDRKKELMTQFCIAYCGILANHNLCATSTTSKYISEATGLQIEKLLSGQHGGVQQISSRVAYDEIDLVLFFRDAYEHEAGSEAEKNDLDLLKLCDIHNIPIATNIATAEILVRALDRGDLDWREIVNPRSEYNLKKKRMAMKR</sequence>
<dbReference type="EC" id="4.2.3.3" evidence="3"/>
<dbReference type="PROSITE" id="PS51855">
    <property type="entry name" value="MGS"/>
    <property type="match status" value="1"/>
</dbReference>
<dbReference type="Gene3D" id="3.40.50.1380">
    <property type="entry name" value="Methylglyoxal synthase-like domain"/>
    <property type="match status" value="1"/>
</dbReference>
<evidence type="ECO:0000313" key="4">
    <source>
        <dbReference type="Proteomes" id="UP001139365"/>
    </source>
</evidence>
<dbReference type="PANTHER" id="PTHR30492">
    <property type="entry name" value="METHYLGLYOXAL SYNTHASE"/>
    <property type="match status" value="1"/>
</dbReference>
<gene>
    <name evidence="3" type="ORF">MR241_05130</name>
</gene>
<evidence type="ECO:0000259" key="2">
    <source>
        <dbReference type="PROSITE" id="PS51855"/>
    </source>
</evidence>
<dbReference type="NCBIfam" id="NF003559">
    <property type="entry name" value="PRK05234.1"/>
    <property type="match status" value="1"/>
</dbReference>
<dbReference type="GO" id="GO:0005829">
    <property type="term" value="C:cytosol"/>
    <property type="evidence" value="ECO:0007669"/>
    <property type="project" value="TreeGrafter"/>
</dbReference>
<keyword evidence="3" id="KW-0456">Lyase</keyword>
<comment type="similarity">
    <text evidence="1">Belongs to the methylglyoxal synthase family.</text>
</comment>
<proteinExistence type="inferred from homology"/>
<organism evidence="3 4">
    <name type="scientific">Candidatus Colimorpha enterica</name>
    <dbReference type="NCBI Taxonomy" id="3083063"/>
    <lineage>
        <taxon>Bacteria</taxon>
        <taxon>Pseudomonadati</taxon>
        <taxon>Bacteroidota</taxon>
        <taxon>Bacteroidia</taxon>
        <taxon>Bacteroidales</taxon>
        <taxon>Candidatus Colimorpha</taxon>
    </lineage>
</organism>
<dbReference type="InterPro" id="IPR011607">
    <property type="entry name" value="MGS-like_dom"/>
</dbReference>
<evidence type="ECO:0000256" key="1">
    <source>
        <dbReference type="ARBA" id="ARBA00006287"/>
    </source>
</evidence>
<dbReference type="InterPro" id="IPR004363">
    <property type="entry name" value="Methylgl_synth"/>
</dbReference>
<dbReference type="InterPro" id="IPR036914">
    <property type="entry name" value="MGS-like_dom_sf"/>
</dbReference>
<dbReference type="EMBL" id="JALEMU010000080">
    <property type="protein sequence ID" value="MCI5755658.1"/>
    <property type="molecule type" value="Genomic_DNA"/>
</dbReference>
<dbReference type="SUPFAM" id="SSF52335">
    <property type="entry name" value="Methylglyoxal synthase-like"/>
    <property type="match status" value="1"/>
</dbReference>
<accession>A0AAE3K4B7</accession>
<feature type="domain" description="MGS-like" evidence="2">
    <location>
        <begin position="1"/>
        <end position="150"/>
    </location>
</feature>
<dbReference type="PANTHER" id="PTHR30492:SF0">
    <property type="entry name" value="METHYLGLYOXAL SYNTHASE"/>
    <property type="match status" value="1"/>
</dbReference>
<protein>
    <submittedName>
        <fullName evidence="3">Methylglyoxal synthase</fullName>
        <ecNumber evidence="3">4.2.3.3</ecNumber>
    </submittedName>
</protein>
<dbReference type="Pfam" id="PF02142">
    <property type="entry name" value="MGS"/>
    <property type="match status" value="1"/>
</dbReference>
<name>A0AAE3K4B7_9BACT</name>
<comment type="caution">
    <text evidence="3">The sequence shown here is derived from an EMBL/GenBank/DDBJ whole genome shotgun (WGS) entry which is preliminary data.</text>
</comment>